<feature type="non-terminal residue" evidence="12">
    <location>
        <position position="221"/>
    </location>
</feature>
<dbReference type="EMBL" id="VWZG01005297">
    <property type="protein sequence ID" value="NXG18360.1"/>
    <property type="molecule type" value="Genomic_DNA"/>
</dbReference>
<keyword evidence="7" id="KW-1015">Disulfide bond</keyword>
<dbReference type="CDD" id="cd00096">
    <property type="entry name" value="Ig"/>
    <property type="match status" value="1"/>
</dbReference>
<keyword evidence="3" id="KW-0812">Transmembrane</keyword>
<protein>
    <recommendedName>
        <fullName evidence="10">Transmembrane protein 81</fullName>
    </recommendedName>
</protein>
<keyword evidence="4" id="KW-0732">Signal</keyword>
<name>A0A7K8ZT70_9PASS</name>
<evidence type="ECO:0000256" key="3">
    <source>
        <dbReference type="ARBA" id="ARBA00022692"/>
    </source>
</evidence>
<evidence type="ECO:0000256" key="5">
    <source>
        <dbReference type="ARBA" id="ARBA00022989"/>
    </source>
</evidence>
<feature type="non-terminal residue" evidence="12">
    <location>
        <position position="1"/>
    </location>
</feature>
<comment type="caution">
    <text evidence="12">The sequence shown here is derived from an EMBL/GenBank/DDBJ whole genome shotgun (WGS) entry which is preliminary data.</text>
</comment>
<dbReference type="PANTHER" id="PTHR35670">
    <property type="entry name" value="TRANSMEMBRANE PROTEIN 81"/>
    <property type="match status" value="1"/>
</dbReference>
<organism evidence="12 13">
    <name type="scientific">Grallaria varia</name>
    <name type="common">variegated antpitta</name>
    <dbReference type="NCBI Taxonomy" id="117165"/>
    <lineage>
        <taxon>Eukaryota</taxon>
        <taxon>Metazoa</taxon>
        <taxon>Chordata</taxon>
        <taxon>Craniata</taxon>
        <taxon>Vertebrata</taxon>
        <taxon>Euteleostomi</taxon>
        <taxon>Archelosauria</taxon>
        <taxon>Archosauria</taxon>
        <taxon>Dinosauria</taxon>
        <taxon>Saurischia</taxon>
        <taxon>Theropoda</taxon>
        <taxon>Coelurosauria</taxon>
        <taxon>Aves</taxon>
        <taxon>Neognathae</taxon>
        <taxon>Neoaves</taxon>
        <taxon>Telluraves</taxon>
        <taxon>Australaves</taxon>
        <taxon>Passeriformes</taxon>
        <taxon>Formicariidae</taxon>
        <taxon>Grallaria</taxon>
    </lineage>
</organism>
<keyword evidence="2" id="KW-1003">Cell membrane</keyword>
<accession>A0A7K8ZT70</accession>
<dbReference type="PANTHER" id="PTHR35670:SF1">
    <property type="entry name" value="TRANSMEMBRANE PROTEIN 81"/>
    <property type="match status" value="1"/>
</dbReference>
<evidence type="ECO:0000256" key="9">
    <source>
        <dbReference type="ARBA" id="ARBA00049937"/>
    </source>
</evidence>
<dbReference type="InterPro" id="IPR007110">
    <property type="entry name" value="Ig-like_dom"/>
</dbReference>
<evidence type="ECO:0000256" key="8">
    <source>
        <dbReference type="ARBA" id="ARBA00023319"/>
    </source>
</evidence>
<keyword evidence="13" id="KW-1185">Reference proteome</keyword>
<dbReference type="SUPFAM" id="SSF48726">
    <property type="entry name" value="Immunoglobulin"/>
    <property type="match status" value="1"/>
</dbReference>
<evidence type="ECO:0000256" key="2">
    <source>
        <dbReference type="ARBA" id="ARBA00022475"/>
    </source>
</evidence>
<evidence type="ECO:0000256" key="7">
    <source>
        <dbReference type="ARBA" id="ARBA00023157"/>
    </source>
</evidence>
<evidence type="ECO:0000256" key="6">
    <source>
        <dbReference type="ARBA" id="ARBA00023136"/>
    </source>
</evidence>
<dbReference type="AlphaFoldDB" id="A0A7K8ZT70"/>
<dbReference type="PROSITE" id="PS50835">
    <property type="entry name" value="IG_LIKE"/>
    <property type="match status" value="1"/>
</dbReference>
<dbReference type="GO" id="GO:0005886">
    <property type="term" value="C:plasma membrane"/>
    <property type="evidence" value="ECO:0007669"/>
    <property type="project" value="UniProtKB-SubCell"/>
</dbReference>
<keyword evidence="6" id="KW-0472">Membrane</keyword>
<evidence type="ECO:0000256" key="10">
    <source>
        <dbReference type="ARBA" id="ARBA00050022"/>
    </source>
</evidence>
<comment type="function">
    <text evidence="9">Essential fertilization factor required for male fertility. Part of a conserved trimeric sperm complex with the essential fertilization factors IZUMO1 and SPACA6 which bridges sperm and oocyte membranes during fertilization by binding to IZUMO1R/JUNO on the oocyte.</text>
</comment>
<keyword evidence="5" id="KW-1133">Transmembrane helix</keyword>
<reference evidence="12 13" key="1">
    <citation type="submission" date="2019-09" db="EMBL/GenBank/DDBJ databases">
        <title>Bird 10,000 Genomes (B10K) Project - Family phase.</title>
        <authorList>
            <person name="Zhang G."/>
        </authorList>
    </citation>
    <scope>NUCLEOTIDE SEQUENCE [LARGE SCALE GENOMIC DNA]</scope>
    <source>
        <strain evidence="12">B10K-DU-001-02</strain>
        <tissue evidence="12">Muscle</tissue>
    </source>
</reference>
<keyword evidence="8" id="KW-0393">Immunoglobulin domain</keyword>
<proteinExistence type="predicted"/>
<evidence type="ECO:0000313" key="13">
    <source>
        <dbReference type="Proteomes" id="UP000591535"/>
    </source>
</evidence>
<evidence type="ECO:0000256" key="4">
    <source>
        <dbReference type="ARBA" id="ARBA00022729"/>
    </source>
</evidence>
<evidence type="ECO:0000259" key="11">
    <source>
        <dbReference type="PROSITE" id="PS50835"/>
    </source>
</evidence>
<feature type="domain" description="Ig-like" evidence="11">
    <location>
        <begin position="69"/>
        <end position="143"/>
    </location>
</feature>
<evidence type="ECO:0000313" key="12">
    <source>
        <dbReference type="EMBL" id="NXG18360.1"/>
    </source>
</evidence>
<dbReference type="Proteomes" id="UP000591535">
    <property type="component" value="Unassembled WGS sequence"/>
</dbReference>
<gene>
    <name evidence="12" type="primary">Tmem81</name>
    <name evidence="12" type="ORF">GRAVAR_R00906</name>
</gene>
<comment type="subcellular location">
    <subcellularLocation>
        <location evidence="1">Cell membrane</location>
        <topology evidence="1">Single-pass type I membrane protein</topology>
    </subcellularLocation>
</comment>
<sequence>VSIPPELRSAVIKIALNATPCSVTCGVGIKVEEMCEITPAGERRNCSLVRSLCLSTWMCGLHHISVPVGHPIRLRCLLEDLSNLGNHTYSFTWRWAPGLITTNDLLFQPLENLGAAFSLASATEADAGTYCCDMRIRESIKLIKRIYFGLRVIPRDLVDLNFQKSLTWEQKLVANLEDGSAGNGSREGQEHFWEKGVFYEAMLGIGSGVLGGFLVSLMLCC</sequence>
<dbReference type="InterPro" id="IPR036179">
    <property type="entry name" value="Ig-like_dom_sf"/>
</dbReference>
<dbReference type="InterPro" id="IPR039293">
    <property type="entry name" value="TMEM81"/>
</dbReference>
<evidence type="ECO:0000256" key="1">
    <source>
        <dbReference type="ARBA" id="ARBA00004251"/>
    </source>
</evidence>